<feature type="non-terminal residue" evidence="1">
    <location>
        <position position="1"/>
    </location>
</feature>
<gene>
    <name evidence="1" type="ORF">S01H1_44777</name>
</gene>
<dbReference type="EMBL" id="BARS01028577">
    <property type="protein sequence ID" value="GAG10112.1"/>
    <property type="molecule type" value="Genomic_DNA"/>
</dbReference>
<sequence length="49" mass="5310">SPYDVFLGVLGTPIYGNKDYAGETAQQIAANIYLYALEQAERGAEGSRK</sequence>
<reference evidence="1" key="1">
    <citation type="journal article" date="2014" name="Front. Microbiol.">
        <title>High frequency of phylogenetically diverse reductive dehalogenase-homologous genes in deep subseafloor sedimentary metagenomes.</title>
        <authorList>
            <person name="Kawai M."/>
            <person name="Futagami T."/>
            <person name="Toyoda A."/>
            <person name="Takaki Y."/>
            <person name="Nishi S."/>
            <person name="Hori S."/>
            <person name="Arai W."/>
            <person name="Tsubouchi T."/>
            <person name="Morono Y."/>
            <person name="Uchiyama I."/>
            <person name="Ito T."/>
            <person name="Fujiyama A."/>
            <person name="Inagaki F."/>
            <person name="Takami H."/>
        </authorList>
    </citation>
    <scope>NUCLEOTIDE SEQUENCE</scope>
    <source>
        <strain evidence="1">Expedition CK06-06</strain>
    </source>
</reference>
<organism evidence="1">
    <name type="scientific">marine sediment metagenome</name>
    <dbReference type="NCBI Taxonomy" id="412755"/>
    <lineage>
        <taxon>unclassified sequences</taxon>
        <taxon>metagenomes</taxon>
        <taxon>ecological metagenomes</taxon>
    </lineage>
</organism>
<name>X0VFX2_9ZZZZ</name>
<dbReference type="AlphaFoldDB" id="X0VFX2"/>
<evidence type="ECO:0000313" key="1">
    <source>
        <dbReference type="EMBL" id="GAG10112.1"/>
    </source>
</evidence>
<proteinExistence type="predicted"/>
<protein>
    <submittedName>
        <fullName evidence="1">Uncharacterized protein</fullName>
    </submittedName>
</protein>
<accession>X0VFX2</accession>
<comment type="caution">
    <text evidence="1">The sequence shown here is derived from an EMBL/GenBank/DDBJ whole genome shotgun (WGS) entry which is preliminary data.</text>
</comment>